<evidence type="ECO:0000256" key="1">
    <source>
        <dbReference type="SAM" id="Coils"/>
    </source>
</evidence>
<keyword evidence="1" id="KW-0175">Coiled coil</keyword>
<feature type="coiled-coil region" evidence="1">
    <location>
        <begin position="369"/>
        <end position="396"/>
    </location>
</feature>
<organism evidence="3 4">
    <name type="scientific">Cricetulus griseus</name>
    <name type="common">Chinese hamster</name>
    <name type="synonym">Cricetulus barabensis griseus</name>
    <dbReference type="NCBI Taxonomy" id="10029"/>
    <lineage>
        <taxon>Eukaryota</taxon>
        <taxon>Metazoa</taxon>
        <taxon>Chordata</taxon>
        <taxon>Craniata</taxon>
        <taxon>Vertebrata</taxon>
        <taxon>Euteleostomi</taxon>
        <taxon>Mammalia</taxon>
        <taxon>Eutheria</taxon>
        <taxon>Euarchontoglires</taxon>
        <taxon>Glires</taxon>
        <taxon>Rodentia</taxon>
        <taxon>Myomorpha</taxon>
        <taxon>Muroidea</taxon>
        <taxon>Cricetidae</taxon>
        <taxon>Cricetinae</taxon>
        <taxon>Cricetulus</taxon>
    </lineage>
</organism>
<reference evidence="3" key="2">
    <citation type="journal article" date="2020" name="Biotechnol. Bioeng.">
        <title>Chromosome-scale scaffolds for the Chinese hamster reference genome assembly to facilitate the study of the CHO epigenome.</title>
        <authorList>
            <person name="Hilliard W."/>
            <person name="MacDonald M."/>
            <person name="Lee K.H."/>
        </authorList>
    </citation>
    <scope>NUCLEOTIDE SEQUENCE [LARGE SCALE GENOMIC DNA]</scope>
    <source>
        <strain evidence="3">17A/GY</strain>
    </source>
</reference>
<gene>
    <name evidence="4" type="primary">LOC103164262</name>
</gene>
<accession>A0A9J7KCR6</accession>
<evidence type="ECO:0000256" key="2">
    <source>
        <dbReference type="SAM" id="MobiDB-lite"/>
    </source>
</evidence>
<protein>
    <submittedName>
        <fullName evidence="4">Coiled-coil domain-containing protein 91 isoform X9</fullName>
    </submittedName>
</protein>
<reference evidence="4" key="3">
    <citation type="submission" date="2025-08" db="UniProtKB">
        <authorList>
            <consortium name="RefSeq"/>
        </authorList>
    </citation>
    <scope>IDENTIFICATION</scope>
    <source>
        <strain evidence="4">17A/GY</strain>
        <tissue evidence="4">Liver</tissue>
    </source>
</reference>
<sequence>MDDDDFGGFEAAETFDGEHSGNQAMSPAVPWATFPTGEHEISIVNHLQSLWWDPRTESLMPMWNKVSGVHLSPASPELILDHDHTSPSSGRLSSDAVISSPDDTRADSGLVSQTIPKAQIQQSAHTHLNIPLFPLGLTDEASHGSIALEDDPEGPGADVASAQLQQKISSLETKLKASEEEKLRIKKDVDSLMEKHSVLEEGFLKEKEQDAVSFQARYRELQEKHKQELEDMRKAGHEALSIIVDEYKHQRLLEVLDTEKELLREKIQEALAQQSQEQKETLGKYLQEEVQKNKETLESAVRLEKETMKDVITKAVEEERKNLEKVHAQERELWKAEHARDEERVAEAVQAAIQEQRVMSQEAVKAAIIEEQKRSEKAMEEAVKRTRDELVEYVREQRRLDQVTRQRSLTSLELFLSCAQKQLSALIATEPVDIE</sequence>
<keyword evidence="3" id="KW-1185">Reference proteome</keyword>
<dbReference type="PANTHER" id="PTHR35072">
    <property type="entry name" value="COILED-COIL DOMAIN-CONTAINING PROTEIN 91"/>
    <property type="match status" value="1"/>
</dbReference>
<name>A0A9J7KCR6_CRIGR</name>
<dbReference type="InterPro" id="IPR034592">
    <property type="entry name" value="CCDC91"/>
</dbReference>
<dbReference type="GeneID" id="103164262"/>
<feature type="coiled-coil region" evidence="1">
    <location>
        <begin position="161"/>
        <end position="333"/>
    </location>
</feature>
<evidence type="ECO:0000313" key="3">
    <source>
        <dbReference type="Proteomes" id="UP001108280"/>
    </source>
</evidence>
<feature type="region of interest" description="Disordered" evidence="2">
    <location>
        <begin position="78"/>
        <end position="108"/>
    </location>
</feature>
<dbReference type="PANTHER" id="PTHR35072:SF1">
    <property type="entry name" value="COILED-COIL DOMAIN-CONTAINING PROTEIN 91"/>
    <property type="match status" value="1"/>
</dbReference>
<proteinExistence type="predicted"/>
<dbReference type="GO" id="GO:0005829">
    <property type="term" value="C:cytosol"/>
    <property type="evidence" value="ECO:0007669"/>
    <property type="project" value="GOC"/>
</dbReference>
<evidence type="ECO:0000313" key="4">
    <source>
        <dbReference type="RefSeq" id="XP_035304962.1"/>
    </source>
</evidence>
<dbReference type="RefSeq" id="XP_035304962.1">
    <property type="nucleotide sequence ID" value="XM_035449071.1"/>
</dbReference>
<dbReference type="AlphaFoldDB" id="A0A9J7KCR6"/>
<dbReference type="GO" id="GO:0090160">
    <property type="term" value="P:Golgi to lysosome transport"/>
    <property type="evidence" value="ECO:0007669"/>
    <property type="project" value="TreeGrafter"/>
</dbReference>
<reference evidence="3" key="1">
    <citation type="journal article" date="2018" name="Biotechnol. Bioeng.">
        <title>A reference genome of the Chinese hamster based on a hybrid assembly strategy.</title>
        <authorList>
            <person name="Rupp O."/>
            <person name="MacDonald M.L."/>
            <person name="Li S."/>
            <person name="Dhiman H."/>
            <person name="Polson S."/>
            <person name="Griep S."/>
            <person name="Heffner K."/>
            <person name="Hernandez I."/>
            <person name="Brinkrolf K."/>
            <person name="Jadhav V."/>
            <person name="Samoudi M."/>
            <person name="Hao H."/>
            <person name="Kingham B."/>
            <person name="Goesmann A."/>
            <person name="Betenbaugh M.J."/>
            <person name="Lewis N.E."/>
            <person name="Borth N."/>
            <person name="Lee K.H."/>
        </authorList>
    </citation>
    <scope>NUCLEOTIDE SEQUENCE [LARGE SCALE GENOMIC DNA]</scope>
    <source>
        <strain evidence="3">17A/GY</strain>
    </source>
</reference>
<dbReference type="GO" id="GO:0005802">
    <property type="term" value="C:trans-Golgi network"/>
    <property type="evidence" value="ECO:0007669"/>
    <property type="project" value="TreeGrafter"/>
</dbReference>
<dbReference type="Proteomes" id="UP001108280">
    <property type="component" value="Chromosome 8"/>
</dbReference>
<feature type="region of interest" description="Disordered" evidence="2">
    <location>
        <begin position="1"/>
        <end position="26"/>
    </location>
</feature>